<protein>
    <submittedName>
        <fullName evidence="2">Conserved membrane protein</fullName>
    </submittedName>
</protein>
<name>A0A0U5BAC7_9MICO</name>
<reference evidence="2 3" key="2">
    <citation type="submission" date="2016-01" db="EMBL/GenBank/DDBJ databases">
        <title>Microcella alkaliphila JAM AC0309 whole genome shotgun sequence.</title>
        <authorList>
            <person name="Kurata A."/>
            <person name="Hirose Y."/>
            <person name="Kishimoto N."/>
            <person name="Kobayashi T."/>
        </authorList>
    </citation>
    <scope>NUCLEOTIDE SEQUENCE [LARGE SCALE GENOMIC DNA]</scope>
    <source>
        <strain evidence="2 3">JAM AC0309</strain>
    </source>
</reference>
<accession>A0A0U5BAC7</accession>
<evidence type="ECO:0000313" key="2">
    <source>
        <dbReference type="EMBL" id="BAU31617.1"/>
    </source>
</evidence>
<keyword evidence="1" id="KW-1133">Transmembrane helix</keyword>
<gene>
    <name evidence="2" type="ORF">MalAC0309_0749</name>
</gene>
<dbReference type="OrthoDB" id="3240366at2"/>
<dbReference type="EMBL" id="AP017315">
    <property type="protein sequence ID" value="BAU31617.1"/>
    <property type="molecule type" value="Genomic_DNA"/>
</dbReference>
<organism evidence="2 3">
    <name type="scientific">Microcella alkaliphila</name>
    <dbReference type="NCBI Taxonomy" id="279828"/>
    <lineage>
        <taxon>Bacteria</taxon>
        <taxon>Bacillati</taxon>
        <taxon>Actinomycetota</taxon>
        <taxon>Actinomycetes</taxon>
        <taxon>Micrococcales</taxon>
        <taxon>Microbacteriaceae</taxon>
        <taxon>Microcella</taxon>
    </lineage>
</organism>
<feature type="transmembrane region" description="Helical" evidence="1">
    <location>
        <begin position="114"/>
        <end position="135"/>
    </location>
</feature>
<dbReference type="RefSeq" id="WP_096420842.1">
    <property type="nucleotide sequence ID" value="NZ_AP017315.1"/>
</dbReference>
<reference evidence="3" key="1">
    <citation type="submission" date="2015-12" db="EMBL/GenBank/DDBJ databases">
        <authorList>
            <person name="Shamseldin A."/>
            <person name="Moawad H."/>
            <person name="Abd El-Rahim W.M."/>
            <person name="Sadowsky M.J."/>
        </authorList>
    </citation>
    <scope>NUCLEOTIDE SEQUENCE [LARGE SCALE GENOMIC DNA]</scope>
    <source>
        <strain evidence="3">JAM AC0309</strain>
    </source>
</reference>
<sequence length="224" mass="23562">MGNTNNSPDDRRDDLEDELADPAAALGLIREQQAEVARRQISGVPWILGVWGVAWSVGFLALWSGYAGGNPWFQLPLSLAGGIFGVLILTAIVTSAVIGARLDRGIEGSSAFPGAVYGLSWMLGSIFVFAVGIALNRAGADSMLLSLYYPAAYTLVAGLIYLMGAALWRSMDQLILGVIILIAAAIAPFFGAPTNNLVMALLGGGSFLIAGLVMHLNLRRGRVA</sequence>
<feature type="transmembrane region" description="Helical" evidence="1">
    <location>
        <begin position="78"/>
        <end position="102"/>
    </location>
</feature>
<evidence type="ECO:0000313" key="3">
    <source>
        <dbReference type="Proteomes" id="UP000218965"/>
    </source>
</evidence>
<keyword evidence="1" id="KW-0812">Transmembrane</keyword>
<dbReference type="Proteomes" id="UP000218965">
    <property type="component" value="Chromosome"/>
</dbReference>
<feature type="transmembrane region" description="Helical" evidence="1">
    <location>
        <begin position="46"/>
        <end position="66"/>
    </location>
</feature>
<dbReference type="KEGG" id="malk:MalAC0309_0749"/>
<dbReference type="AlphaFoldDB" id="A0A0U5BAC7"/>
<feature type="transmembrane region" description="Helical" evidence="1">
    <location>
        <begin position="174"/>
        <end position="191"/>
    </location>
</feature>
<feature type="transmembrane region" description="Helical" evidence="1">
    <location>
        <begin position="147"/>
        <end position="167"/>
    </location>
</feature>
<evidence type="ECO:0000256" key="1">
    <source>
        <dbReference type="SAM" id="Phobius"/>
    </source>
</evidence>
<feature type="transmembrane region" description="Helical" evidence="1">
    <location>
        <begin position="197"/>
        <end position="218"/>
    </location>
</feature>
<proteinExistence type="predicted"/>
<keyword evidence="1" id="KW-0472">Membrane</keyword>